<accession>A0A8X6KCV6</accession>
<keyword evidence="2" id="KW-1185">Reference proteome</keyword>
<gene>
    <name evidence="1" type="primary">AVEN_215168_1</name>
    <name evidence="1" type="ORF">TNIN_234901</name>
</gene>
<dbReference type="OrthoDB" id="6429498at2759"/>
<dbReference type="EMBL" id="BMAV01025276">
    <property type="protein sequence ID" value="GFS40178.1"/>
    <property type="molecule type" value="Genomic_DNA"/>
</dbReference>
<dbReference type="AlphaFoldDB" id="A0A8X6KCV6"/>
<proteinExistence type="predicted"/>
<name>A0A8X6KCV6_9ARAC</name>
<reference evidence="1" key="1">
    <citation type="submission" date="2020-08" db="EMBL/GenBank/DDBJ databases">
        <title>Multicomponent nature underlies the extraordinary mechanical properties of spider dragline silk.</title>
        <authorList>
            <person name="Kono N."/>
            <person name="Nakamura H."/>
            <person name="Mori M."/>
            <person name="Yoshida Y."/>
            <person name="Ohtoshi R."/>
            <person name="Malay A.D."/>
            <person name="Moran D.A.P."/>
            <person name="Tomita M."/>
            <person name="Numata K."/>
            <person name="Arakawa K."/>
        </authorList>
    </citation>
    <scope>NUCLEOTIDE SEQUENCE</scope>
</reference>
<evidence type="ECO:0000313" key="2">
    <source>
        <dbReference type="Proteomes" id="UP000886998"/>
    </source>
</evidence>
<sequence length="1098" mass="129080">MSLAAPKQRVLPLWMLREESERKVVPETVWEIDVPSKKSIQWAFILCYLTTEVKKRSLYHSLTNLFNYNKQFKFSPKSEVQFSVPKLEKLIKKFNPFKNYNYIYWNRLFRRMYCLLESNLQFAASKMSDSSGYDLNNVVLLQTAANILRCVIHVFKTDVSGNNYLCSFYPEEDLDNLPRLILFVRLDVADNMPAEAAIDKGTFSFGIPSEYVIPLRHAALVHILKRANLSEVEIKQVLEAVQNKDNFLFCRLRSSNLQIISKLYKSRYIIRKLSEAGFETDPRSTDEFGLSSFYHCMNLPHSNVLRVLYYFSTNSIMVIDKTVSNTNDIMDALDKTAEALRKDCHVSSNFIHLGKDKIFAFKRCLGLLRFNEFQRKVLHQIFSMKEEQITIEQQKTIMISILNNYQEYFYYYSPHAKDEFGLFRDFIQHCEYYEYLDNFTSLLFFHNFSPFIGLVDGRILNIYSNVISSLTLTVLSNYLFPKFKHGIHCSNCTFHRKACENKRNSQRFIPFHYRSCFLKNTIELATELRSFEDYATSPSCELLEEMRKSLKMFPEIVEEFSAVRLKSHLDTATELSPETNTIKRKLTIERTIQVIGEIVSGGKEVSNAVRFLVQCLLPPEVTQCIQDLRNNSLGHYKWNNVQGRINIERNDSDLLDHIQKELKEIAIHFEPVYLSQLLRVEELMINTGKLAAKESKRLKWNINMQLSKIIRTRKKICKKEKDNFKHLLHRMLILLTRKIESDTIKSDAIGSDAIESDAIENDAIESDAIENDAIESDAIGSDAIESDVIKSDDNCLQDFKCGLEVLKFLLKIFDHYNDCSSKTLSGKIDALQNFIEKFELQKISEMRNEWKKYFSSFSDILDLEQERELKLNFLYLTSLSEKIKDFDIFSLEEKIEIKQKISECLEKSATLLKQVTEELEKGVVPTDLSDHLEFIILPQSKKKFIIHHASSNLKKSLKELRCVTKEEKIDDIFKLEKINIFEEMLLREELISALLKIKFRPKLKKKIMRVINQKVWFLINRINHLKRFLIFEDEDISFLWKSGRWRRNLEIEKRIKFLMIRRYMTEKDLRPPLEMLLFDCMNVMNKQKKKKKEINQIK</sequence>
<protein>
    <submittedName>
        <fullName evidence="1">Uncharacterized protein</fullName>
    </submittedName>
</protein>
<comment type="caution">
    <text evidence="1">The sequence shown here is derived from an EMBL/GenBank/DDBJ whole genome shotgun (WGS) entry which is preliminary data.</text>
</comment>
<organism evidence="1 2">
    <name type="scientific">Trichonephila inaurata madagascariensis</name>
    <dbReference type="NCBI Taxonomy" id="2747483"/>
    <lineage>
        <taxon>Eukaryota</taxon>
        <taxon>Metazoa</taxon>
        <taxon>Ecdysozoa</taxon>
        <taxon>Arthropoda</taxon>
        <taxon>Chelicerata</taxon>
        <taxon>Arachnida</taxon>
        <taxon>Araneae</taxon>
        <taxon>Araneomorphae</taxon>
        <taxon>Entelegynae</taxon>
        <taxon>Araneoidea</taxon>
        <taxon>Nephilidae</taxon>
        <taxon>Trichonephila</taxon>
        <taxon>Trichonephila inaurata</taxon>
    </lineage>
</organism>
<evidence type="ECO:0000313" key="1">
    <source>
        <dbReference type="EMBL" id="GFS40178.1"/>
    </source>
</evidence>
<dbReference type="Proteomes" id="UP000886998">
    <property type="component" value="Unassembled WGS sequence"/>
</dbReference>